<dbReference type="RefSeq" id="WP_306681576.1">
    <property type="nucleotide sequence ID" value="NZ_JAVDBT010000017.1"/>
</dbReference>
<reference evidence="2 3" key="1">
    <citation type="submission" date="2023-08" db="EMBL/GenBank/DDBJ databases">
        <title>Characterization of two Paracoccaceae strains isolated from Phycosphere and proposal of Xinfangfangia lacusdiani sp. nov.</title>
        <authorList>
            <person name="Deng Y."/>
            <person name="Zhang Y.Q."/>
        </authorList>
    </citation>
    <scope>NUCLEOTIDE SEQUENCE [LARGE SCALE GENOMIC DNA]</scope>
    <source>
        <strain evidence="2 3">CPCC 101601</strain>
    </source>
</reference>
<dbReference type="Proteomes" id="UP001239680">
    <property type="component" value="Unassembled WGS sequence"/>
</dbReference>
<sequence length="130" mass="14223">MTEQTSFAEMARTRRAFAVEKRSLARDVTDTDMADPEQAPAPIPRASSNTAISPFTGQVCRKLREPQADLRRIFREDDPLTGFTSSQAQQGATSAAAAGIARAELSAPRPIHTPPRNRDFASALLEQVRQ</sequence>
<keyword evidence="3" id="KW-1185">Reference proteome</keyword>
<protein>
    <submittedName>
        <fullName evidence="2">Uncharacterized protein</fullName>
    </submittedName>
</protein>
<accession>A0ABU0W1H5</accession>
<organism evidence="2 3">
    <name type="scientific">Pseudogemmobacter lacusdianii</name>
    <dbReference type="NCBI Taxonomy" id="3069608"/>
    <lineage>
        <taxon>Bacteria</taxon>
        <taxon>Pseudomonadati</taxon>
        <taxon>Pseudomonadota</taxon>
        <taxon>Alphaproteobacteria</taxon>
        <taxon>Rhodobacterales</taxon>
        <taxon>Paracoccaceae</taxon>
        <taxon>Pseudogemmobacter</taxon>
    </lineage>
</organism>
<dbReference type="EMBL" id="JAVDBT010000017">
    <property type="protein sequence ID" value="MDQ2067872.1"/>
    <property type="molecule type" value="Genomic_DNA"/>
</dbReference>
<gene>
    <name evidence="2" type="ORF">Q9295_15970</name>
</gene>
<feature type="compositionally biased region" description="Low complexity" evidence="1">
    <location>
        <begin position="84"/>
        <end position="99"/>
    </location>
</feature>
<evidence type="ECO:0000313" key="2">
    <source>
        <dbReference type="EMBL" id="MDQ2067872.1"/>
    </source>
</evidence>
<name>A0ABU0W1H5_9RHOB</name>
<feature type="region of interest" description="Disordered" evidence="1">
    <location>
        <begin position="76"/>
        <end position="130"/>
    </location>
</feature>
<proteinExistence type="predicted"/>
<feature type="region of interest" description="Disordered" evidence="1">
    <location>
        <begin position="22"/>
        <end position="54"/>
    </location>
</feature>
<evidence type="ECO:0000313" key="3">
    <source>
        <dbReference type="Proteomes" id="UP001239680"/>
    </source>
</evidence>
<comment type="caution">
    <text evidence="2">The sequence shown here is derived from an EMBL/GenBank/DDBJ whole genome shotgun (WGS) entry which is preliminary data.</text>
</comment>
<evidence type="ECO:0000256" key="1">
    <source>
        <dbReference type="SAM" id="MobiDB-lite"/>
    </source>
</evidence>